<name>A0A7W7ISL8_9CAUL</name>
<accession>A0A7W7ISL8</accession>
<protein>
    <recommendedName>
        <fullName evidence="3">Diadenosine tetraphosphate (Ap4A) hydrolase</fullName>
    </recommendedName>
</protein>
<proteinExistence type="predicted"/>
<evidence type="ECO:0008006" key="3">
    <source>
        <dbReference type="Google" id="ProtNLM"/>
    </source>
</evidence>
<organism evidence="1 2">
    <name type="scientific">Brevundimonas bullata</name>
    <dbReference type="NCBI Taxonomy" id="13160"/>
    <lineage>
        <taxon>Bacteria</taxon>
        <taxon>Pseudomonadati</taxon>
        <taxon>Pseudomonadota</taxon>
        <taxon>Alphaproteobacteria</taxon>
        <taxon>Caulobacterales</taxon>
        <taxon>Caulobacteraceae</taxon>
        <taxon>Brevundimonas</taxon>
    </lineage>
</organism>
<evidence type="ECO:0000313" key="1">
    <source>
        <dbReference type="EMBL" id="MBB4799784.1"/>
    </source>
</evidence>
<dbReference type="EMBL" id="JACHKY010000008">
    <property type="protein sequence ID" value="MBB4799784.1"/>
    <property type="molecule type" value="Genomic_DNA"/>
</dbReference>
<keyword evidence="2" id="KW-1185">Reference proteome</keyword>
<dbReference type="RefSeq" id="WP_184273691.1">
    <property type="nucleotide sequence ID" value="NZ_JACHKY010000008.1"/>
</dbReference>
<dbReference type="InterPro" id="IPR036265">
    <property type="entry name" value="HIT-like_sf"/>
</dbReference>
<gene>
    <name evidence="1" type="ORF">HNP32_003545</name>
</gene>
<comment type="caution">
    <text evidence="1">The sequence shown here is derived from an EMBL/GenBank/DDBJ whole genome shotgun (WGS) entry which is preliminary data.</text>
</comment>
<dbReference type="Proteomes" id="UP000539957">
    <property type="component" value="Unassembled WGS sequence"/>
</dbReference>
<dbReference type="Gene3D" id="3.30.428.10">
    <property type="entry name" value="HIT-like"/>
    <property type="match status" value="1"/>
</dbReference>
<dbReference type="AlphaFoldDB" id="A0A7W7ISL8"/>
<dbReference type="SUPFAM" id="SSF54197">
    <property type="entry name" value="HIT-like"/>
    <property type="match status" value="1"/>
</dbReference>
<reference evidence="1 2" key="1">
    <citation type="submission" date="2020-08" db="EMBL/GenBank/DDBJ databases">
        <title>Functional genomics of gut bacteria from endangered species of beetles.</title>
        <authorList>
            <person name="Carlos-Shanley C."/>
        </authorList>
    </citation>
    <scope>NUCLEOTIDE SEQUENCE [LARGE SCALE GENOMIC DNA]</scope>
    <source>
        <strain evidence="1 2">S00123</strain>
    </source>
</reference>
<sequence length="143" mass="15025">MPRHADCKICTMLETAPPENLVLDGEHWGVVAMREAAGVLMVFTRDHDQGVGSISDAAAAGFGPLIKTLSAGLSASGFEKTSVISLGDNAVHTHFMLVGRKPADAPIFDNTPLMARLACKEGERARAVAGRLRDGLKNSGLTA</sequence>
<evidence type="ECO:0000313" key="2">
    <source>
        <dbReference type="Proteomes" id="UP000539957"/>
    </source>
</evidence>